<keyword evidence="3" id="KW-1185">Reference proteome</keyword>
<evidence type="ECO:0000313" key="3">
    <source>
        <dbReference type="Proteomes" id="UP000283210"/>
    </source>
</evidence>
<dbReference type="Proteomes" id="UP000283210">
    <property type="component" value="Chromosome 16"/>
</dbReference>
<evidence type="ECO:0000256" key="1">
    <source>
        <dbReference type="SAM" id="MobiDB-lite"/>
    </source>
</evidence>
<dbReference type="OrthoDB" id="8874856at2759"/>
<sequence length="118" mass="13181">MGKVEIPKRSPTKERGGSVVDVTRLAAGNRHDCVGFNNQALRRSRRSTSRSFVCRGELMFSSAPRENIAHWHMKTSDLAGPKSAARSRQKTTSRTWGPTGGERLKKDLCFVNILPTKR</sequence>
<proteinExistence type="predicted"/>
<evidence type="ECO:0000313" key="2">
    <source>
        <dbReference type="EMBL" id="RVE62912.1"/>
    </source>
</evidence>
<protein>
    <submittedName>
        <fullName evidence="2">Uncharacterized protein</fullName>
    </submittedName>
</protein>
<dbReference type="EMBL" id="CM012452">
    <property type="protein sequence ID" value="RVE62912.1"/>
    <property type="molecule type" value="Genomic_DNA"/>
</dbReference>
<dbReference type="AlphaFoldDB" id="A0A437CJK5"/>
<name>A0A437CJK5_ORYJA</name>
<feature type="region of interest" description="Disordered" evidence="1">
    <location>
        <begin position="72"/>
        <end position="100"/>
    </location>
</feature>
<gene>
    <name evidence="2" type="ORF">OJAV_G00162650</name>
</gene>
<organism evidence="2 3">
    <name type="scientific">Oryzias javanicus</name>
    <name type="common">Javanese ricefish</name>
    <name type="synonym">Aplocheilus javanicus</name>
    <dbReference type="NCBI Taxonomy" id="123683"/>
    <lineage>
        <taxon>Eukaryota</taxon>
        <taxon>Metazoa</taxon>
        <taxon>Chordata</taxon>
        <taxon>Craniata</taxon>
        <taxon>Vertebrata</taxon>
        <taxon>Euteleostomi</taxon>
        <taxon>Actinopterygii</taxon>
        <taxon>Neopterygii</taxon>
        <taxon>Teleostei</taxon>
        <taxon>Neoteleostei</taxon>
        <taxon>Acanthomorphata</taxon>
        <taxon>Ovalentaria</taxon>
        <taxon>Atherinomorphae</taxon>
        <taxon>Beloniformes</taxon>
        <taxon>Adrianichthyidae</taxon>
        <taxon>Oryziinae</taxon>
        <taxon>Oryzias</taxon>
    </lineage>
</organism>
<reference evidence="2 3" key="2">
    <citation type="submission" date="2019-01" db="EMBL/GenBank/DDBJ databases">
        <title>A chromosome length genome reference of the Java medaka (oryzias javanicus).</title>
        <authorList>
            <person name="Herpin A."/>
            <person name="Takehana Y."/>
            <person name="Naruse K."/>
            <person name="Ansai S."/>
            <person name="Kawaguchi M."/>
        </authorList>
    </citation>
    <scope>NUCLEOTIDE SEQUENCE [LARGE SCALE GENOMIC DNA]</scope>
    <source>
        <strain evidence="2">RS831</strain>
        <tissue evidence="2">Whole body</tissue>
    </source>
</reference>
<accession>A0A437CJK5</accession>
<reference evidence="2 3" key="1">
    <citation type="submission" date="2018-11" db="EMBL/GenBank/DDBJ databases">
        <authorList>
            <person name="Lopez-Roques C."/>
            <person name="Donnadieu C."/>
            <person name="Bouchez O."/>
            <person name="Klopp C."/>
            <person name="Cabau C."/>
            <person name="Zahm M."/>
        </authorList>
    </citation>
    <scope>NUCLEOTIDE SEQUENCE [LARGE SCALE GENOMIC DNA]</scope>
    <source>
        <strain evidence="2">RS831</strain>
        <tissue evidence="2">Whole body</tissue>
    </source>
</reference>